<evidence type="ECO:0000256" key="1">
    <source>
        <dbReference type="SAM" id="SignalP"/>
    </source>
</evidence>
<organism evidence="2 3">
    <name type="scientific">Daphnia galeata</name>
    <dbReference type="NCBI Taxonomy" id="27404"/>
    <lineage>
        <taxon>Eukaryota</taxon>
        <taxon>Metazoa</taxon>
        <taxon>Ecdysozoa</taxon>
        <taxon>Arthropoda</taxon>
        <taxon>Crustacea</taxon>
        <taxon>Branchiopoda</taxon>
        <taxon>Diplostraca</taxon>
        <taxon>Cladocera</taxon>
        <taxon>Anomopoda</taxon>
        <taxon>Daphniidae</taxon>
        <taxon>Daphnia</taxon>
    </lineage>
</organism>
<dbReference type="Proteomes" id="UP000789390">
    <property type="component" value="Unassembled WGS sequence"/>
</dbReference>
<evidence type="ECO:0000313" key="2">
    <source>
        <dbReference type="EMBL" id="CAH0104651.1"/>
    </source>
</evidence>
<proteinExistence type="predicted"/>
<feature type="chain" id="PRO_5035181264" evidence="1">
    <location>
        <begin position="29"/>
        <end position="112"/>
    </location>
</feature>
<comment type="caution">
    <text evidence="2">The sequence shown here is derived from an EMBL/GenBank/DDBJ whole genome shotgun (WGS) entry which is preliminary data.</text>
</comment>
<protein>
    <submittedName>
        <fullName evidence="2">Uncharacterized protein</fullName>
    </submittedName>
</protein>
<name>A0A8J2RRY0_9CRUS</name>
<evidence type="ECO:0000313" key="3">
    <source>
        <dbReference type="Proteomes" id="UP000789390"/>
    </source>
</evidence>
<dbReference type="AlphaFoldDB" id="A0A8J2RRY0"/>
<feature type="signal peptide" evidence="1">
    <location>
        <begin position="1"/>
        <end position="28"/>
    </location>
</feature>
<keyword evidence="1" id="KW-0732">Signal</keyword>
<dbReference type="EMBL" id="CAKKLH010000148">
    <property type="protein sequence ID" value="CAH0104651.1"/>
    <property type="molecule type" value="Genomic_DNA"/>
</dbReference>
<keyword evidence="3" id="KW-1185">Reference proteome</keyword>
<sequence length="112" mass="12896">MTHFNSMSSSLLLLFAGIVIFATVQVQSRDLDCRRFVFAPMCRGATIKRSYIPNIGVNQEDVREMLLDYPKQQVMDAETQPILVPILIDRRVIDVRSPANRHQVQQFDETED</sequence>
<reference evidence="2" key="1">
    <citation type="submission" date="2021-11" db="EMBL/GenBank/DDBJ databases">
        <authorList>
            <person name="Schell T."/>
        </authorList>
    </citation>
    <scope>NUCLEOTIDE SEQUENCE</scope>
    <source>
        <strain evidence="2">M5</strain>
    </source>
</reference>
<accession>A0A8J2RRY0</accession>
<dbReference type="OrthoDB" id="6357664at2759"/>
<gene>
    <name evidence="2" type="ORF">DGAL_LOCUS7562</name>
</gene>